<dbReference type="Pfam" id="PF00300">
    <property type="entry name" value="His_Phos_1"/>
    <property type="match status" value="1"/>
</dbReference>
<protein>
    <submittedName>
        <fullName evidence="2">Histidine phosphatase family protein</fullName>
    </submittedName>
</protein>
<dbReference type="AlphaFoldDB" id="A0AA46TJF5"/>
<feature type="binding site" evidence="1">
    <location>
        <position position="62"/>
    </location>
    <ligand>
        <name>substrate</name>
    </ligand>
</feature>
<dbReference type="PANTHER" id="PTHR48100">
    <property type="entry name" value="BROAD-SPECIFICITY PHOSPHATASE YOR283W-RELATED"/>
    <property type="match status" value="1"/>
</dbReference>
<dbReference type="Gene3D" id="3.40.50.1240">
    <property type="entry name" value="Phosphoglycerate mutase-like"/>
    <property type="match status" value="1"/>
</dbReference>
<dbReference type="InterPro" id="IPR050275">
    <property type="entry name" value="PGM_Phosphatase"/>
</dbReference>
<name>A0AA46TJF5_9ACTN</name>
<dbReference type="EMBL" id="CP094970">
    <property type="protein sequence ID" value="UYM05957.1"/>
    <property type="molecule type" value="Genomic_DNA"/>
</dbReference>
<dbReference type="SMART" id="SM00855">
    <property type="entry name" value="PGAM"/>
    <property type="match status" value="1"/>
</dbReference>
<dbReference type="GO" id="GO:0016791">
    <property type="term" value="F:phosphatase activity"/>
    <property type="evidence" value="ECO:0007669"/>
    <property type="project" value="TreeGrafter"/>
</dbReference>
<dbReference type="CDD" id="cd07067">
    <property type="entry name" value="HP_PGM_like"/>
    <property type="match status" value="1"/>
</dbReference>
<dbReference type="PANTHER" id="PTHR48100:SF1">
    <property type="entry name" value="HISTIDINE PHOSPHATASE FAMILY PROTEIN-RELATED"/>
    <property type="match status" value="1"/>
</dbReference>
<evidence type="ECO:0000313" key="2">
    <source>
        <dbReference type="EMBL" id="UYM05957.1"/>
    </source>
</evidence>
<sequence>MSDLQCASTLLIARHGEAEYETDRLTDAGGSLSLRGREQARELGTSLRGRRIAYVYCSPLARAVQSAEIAAGVLGVGVRVREGLQELTVGAYEGQPEDLSLFRETFEAWGAGDLSATYDGGESAERVVARVRGALESIVDLHRGETVLVVSHGGVMGLVLPRLVSNLPDAHAHGRVIPNGAVAELLADADDWRCERWPDQGDG</sequence>
<evidence type="ECO:0000313" key="3">
    <source>
        <dbReference type="Proteomes" id="UP001164390"/>
    </source>
</evidence>
<proteinExistence type="predicted"/>
<dbReference type="RefSeq" id="WP_271634803.1">
    <property type="nucleotide sequence ID" value="NZ_CP094970.1"/>
</dbReference>
<evidence type="ECO:0000256" key="1">
    <source>
        <dbReference type="PIRSR" id="PIRSR613078-2"/>
    </source>
</evidence>
<dbReference type="InterPro" id="IPR013078">
    <property type="entry name" value="His_Pase_superF_clade-1"/>
</dbReference>
<dbReference type="KEGG" id="sgrg:L0C25_02460"/>
<reference evidence="2" key="1">
    <citation type="submission" date="2022-01" db="EMBL/GenBank/DDBJ databases">
        <title>Nocardioidaceae gen. sp. A5X3R13.</title>
        <authorList>
            <person name="Lopez Marin M.A."/>
            <person name="Uhlik O."/>
        </authorList>
    </citation>
    <scope>NUCLEOTIDE SEQUENCE</scope>
    <source>
        <strain evidence="2">A5X3R13</strain>
    </source>
</reference>
<gene>
    <name evidence="2" type="ORF">L0C25_02460</name>
</gene>
<keyword evidence="3" id="KW-1185">Reference proteome</keyword>
<dbReference type="Proteomes" id="UP001164390">
    <property type="component" value="Chromosome"/>
</dbReference>
<dbReference type="GO" id="GO:0005737">
    <property type="term" value="C:cytoplasm"/>
    <property type="evidence" value="ECO:0007669"/>
    <property type="project" value="TreeGrafter"/>
</dbReference>
<accession>A0AA46TJF5</accession>
<dbReference type="InterPro" id="IPR029033">
    <property type="entry name" value="His_PPase_superfam"/>
</dbReference>
<organism evidence="2 3">
    <name type="scientific">Solicola gregarius</name>
    <dbReference type="NCBI Taxonomy" id="2908642"/>
    <lineage>
        <taxon>Bacteria</taxon>
        <taxon>Bacillati</taxon>
        <taxon>Actinomycetota</taxon>
        <taxon>Actinomycetes</taxon>
        <taxon>Propionibacteriales</taxon>
        <taxon>Nocardioidaceae</taxon>
        <taxon>Solicola</taxon>
    </lineage>
</organism>
<dbReference type="SUPFAM" id="SSF53254">
    <property type="entry name" value="Phosphoglycerate mutase-like"/>
    <property type="match status" value="1"/>
</dbReference>